<evidence type="ECO:0000313" key="5">
    <source>
        <dbReference type="Proteomes" id="UP000625316"/>
    </source>
</evidence>
<name>A0A928Z1F1_9CYAN</name>
<dbReference type="PANTHER" id="PTHR11771">
    <property type="entry name" value="LIPOXYGENASE"/>
    <property type="match status" value="1"/>
</dbReference>
<dbReference type="GO" id="GO:0016702">
    <property type="term" value="F:oxidoreductase activity, acting on single donors with incorporation of molecular oxygen, incorporation of two atoms of oxygen"/>
    <property type="evidence" value="ECO:0007669"/>
    <property type="project" value="InterPro"/>
</dbReference>
<dbReference type="InterPro" id="IPR013819">
    <property type="entry name" value="LipOase_C"/>
</dbReference>
<evidence type="ECO:0000256" key="1">
    <source>
        <dbReference type="ARBA" id="ARBA00022723"/>
    </source>
</evidence>
<dbReference type="RefSeq" id="WP_264324101.1">
    <property type="nucleotide sequence ID" value="NZ_JADEXQ010000013.1"/>
</dbReference>
<dbReference type="Gene3D" id="3.10.450.60">
    <property type="match status" value="1"/>
</dbReference>
<dbReference type="Gene3D" id="1.20.245.10">
    <property type="entry name" value="Lipoxygenase-1, Domain 5"/>
    <property type="match status" value="1"/>
</dbReference>
<evidence type="ECO:0000256" key="2">
    <source>
        <dbReference type="ARBA" id="ARBA00023002"/>
    </source>
</evidence>
<dbReference type="PROSITE" id="PS51393">
    <property type="entry name" value="LIPOXYGENASE_3"/>
    <property type="match status" value="1"/>
</dbReference>
<gene>
    <name evidence="4" type="ORF">IQ266_05835</name>
</gene>
<dbReference type="InterPro" id="IPR036226">
    <property type="entry name" value="LipOase_C_sf"/>
</dbReference>
<dbReference type="GO" id="GO:0046872">
    <property type="term" value="F:metal ion binding"/>
    <property type="evidence" value="ECO:0007669"/>
    <property type="project" value="UniProtKB-KW"/>
</dbReference>
<evidence type="ECO:0000259" key="3">
    <source>
        <dbReference type="PROSITE" id="PS51393"/>
    </source>
</evidence>
<dbReference type="EMBL" id="JADEXQ010000013">
    <property type="protein sequence ID" value="MBE9029281.1"/>
    <property type="molecule type" value="Genomic_DNA"/>
</dbReference>
<dbReference type="SUPFAM" id="SSF48484">
    <property type="entry name" value="Lipoxigenase"/>
    <property type="match status" value="1"/>
</dbReference>
<reference evidence="4" key="1">
    <citation type="submission" date="2020-10" db="EMBL/GenBank/DDBJ databases">
        <authorList>
            <person name="Castelo-Branco R."/>
            <person name="Eusebio N."/>
            <person name="Adriana R."/>
            <person name="Vieira A."/>
            <person name="Brugerolle De Fraissinette N."/>
            <person name="Rezende De Castro R."/>
            <person name="Schneider M.P."/>
            <person name="Vasconcelos V."/>
            <person name="Leao P.N."/>
        </authorList>
    </citation>
    <scope>NUCLEOTIDE SEQUENCE</scope>
    <source>
        <strain evidence="4">LEGE 11480</strain>
    </source>
</reference>
<sequence length="572" mass="64814">MQPYLPQQDPNPTKRAADLAKQRDLYIYDYVYLAPLPLAKSVPDQAQFSTRYITERLLASAELPANLLAAKTRTFFDPLDQLQEYEDLFPFLPLPEVAKTYQTDQSFAEQRLSGPNPLMIAQLSAEDERAQVLNKIPSAQADFEPLFNVQEELAAGNIYITDYTGHDVRYLGPKVVEGGQHEKGHKYLPKVRAFFRWRQQGFSDRGELAPIAIQIGTAAESPVYTPFDQPEKWLFAKLCVQVADANHHEMDTHLCRTHFVMEPFAVATARQLADSHPLNLLLTPHLRFMLANNHLGRERLINKKGPVDNLLAGTREESLALVKSAYKSWSIDQFAFPVDLKNRGMADTDRLPHYPYRDDGMLLWEALHEFVTDYLKHFYPTTSDLAQDAELQAWAKELSTRQVEGGAEIKGMPSTIDNLDKLAEIVTTIIFTCGPMHSAVNYTQYDYMAFSANMPLAAYSDPNVLQSEQAEITEAEILKLLPPYKKAAEQLSILFILSAYRFDQLGSYDKTYGELYDSTFDAVFAGTPVTLMLSKLQQKLYLAEQRMTERNRGRVTAYNAMKPSLVLNSISI</sequence>
<dbReference type="InterPro" id="IPR000907">
    <property type="entry name" value="LipOase"/>
</dbReference>
<keyword evidence="1" id="KW-0479">Metal-binding</keyword>
<comment type="caution">
    <text evidence="4">The sequence shown here is derived from an EMBL/GenBank/DDBJ whole genome shotgun (WGS) entry which is preliminary data.</text>
</comment>
<evidence type="ECO:0000313" key="4">
    <source>
        <dbReference type="EMBL" id="MBE9029281.1"/>
    </source>
</evidence>
<proteinExistence type="predicted"/>
<dbReference type="GO" id="GO:0034440">
    <property type="term" value="P:lipid oxidation"/>
    <property type="evidence" value="ECO:0007669"/>
    <property type="project" value="InterPro"/>
</dbReference>
<keyword evidence="2" id="KW-0560">Oxidoreductase</keyword>
<dbReference type="Proteomes" id="UP000625316">
    <property type="component" value="Unassembled WGS sequence"/>
</dbReference>
<feature type="domain" description="Lipoxygenase" evidence="3">
    <location>
        <begin position="3"/>
        <end position="572"/>
    </location>
</feature>
<keyword evidence="5" id="KW-1185">Reference proteome</keyword>
<protein>
    <submittedName>
        <fullName evidence="4">Lipoxygenase</fullName>
    </submittedName>
</protein>
<dbReference type="Pfam" id="PF00305">
    <property type="entry name" value="Lipoxygenase"/>
    <property type="match status" value="1"/>
</dbReference>
<dbReference type="PRINTS" id="PR00087">
    <property type="entry name" value="LIPOXYGENASE"/>
</dbReference>
<accession>A0A928Z1F1</accession>
<dbReference type="AlphaFoldDB" id="A0A928Z1F1"/>
<organism evidence="4 5">
    <name type="scientific">Romeriopsis navalis LEGE 11480</name>
    <dbReference type="NCBI Taxonomy" id="2777977"/>
    <lineage>
        <taxon>Bacteria</taxon>
        <taxon>Bacillati</taxon>
        <taxon>Cyanobacteriota</taxon>
        <taxon>Cyanophyceae</taxon>
        <taxon>Leptolyngbyales</taxon>
        <taxon>Leptolyngbyaceae</taxon>
        <taxon>Romeriopsis</taxon>
        <taxon>Romeriopsis navalis</taxon>
    </lineage>
</organism>